<dbReference type="PANTHER" id="PTHR43248">
    <property type="entry name" value="2-SUCCINYL-6-HYDROXY-2,4-CYCLOHEXADIENE-1-CARBOXYLATE SYNTHASE"/>
    <property type="match status" value="1"/>
</dbReference>
<dbReference type="PRINTS" id="PR00793">
    <property type="entry name" value="PROAMNOPTASE"/>
</dbReference>
<keyword evidence="2" id="KW-0378">Hydrolase</keyword>
<feature type="domain" description="AB hydrolase-1" evidence="3">
    <location>
        <begin position="76"/>
        <end position="208"/>
    </location>
</feature>
<dbReference type="AlphaFoldDB" id="A0AAN7BMM5"/>
<dbReference type="SUPFAM" id="SSF53474">
    <property type="entry name" value="alpha/beta-Hydrolases"/>
    <property type="match status" value="1"/>
</dbReference>
<sequence>MVDSTPISPATLITRISHVVPDALHITELYFQVPLDHANPQGRQLRLFGRLVRKDDRPIIPLTPDEIEARDKKPYLVYLEGGPGFGIPEPQNLSFTRYALSKGYQLLLLDYRGTGVSSPVDARIVSLNQDTPQGQADYLSFFRADNIVKDLEAVRQTLLPSPSSTWSIFGQSFGGFVCLTYLSFYPSSLREVFITGGLAPIKRTALEVYTALFKKVIERNEAYYNKYPEDIVRVKTITKHLIDNDPPRKLPGGGTFTLERFLSFGIGFGQHGGLDSVHTLILRLFTELTNQKDFTVATLQAAEKQIPLDANPIYAFLHEPIYCNGPGQSADFAAFRAGQALPQYTWLNKEQQKSFITSSDEPIYFTGEMIFPSYYESFYNLRYVTKAAEILAKKNDWPELYDIEQLQKNEVPVYAVSYVDDIYVDFVFARETARTVKGIKVYETNQMYHNALRAKTDEVIQKLFKMRDEELD</sequence>
<reference evidence="4" key="2">
    <citation type="submission" date="2023-05" db="EMBL/GenBank/DDBJ databases">
        <authorList>
            <consortium name="Lawrence Berkeley National Laboratory"/>
            <person name="Steindorff A."/>
            <person name="Hensen N."/>
            <person name="Bonometti L."/>
            <person name="Westerberg I."/>
            <person name="Brannstrom I.O."/>
            <person name="Guillou S."/>
            <person name="Cros-Aarteil S."/>
            <person name="Calhoun S."/>
            <person name="Haridas S."/>
            <person name="Kuo A."/>
            <person name="Mondo S."/>
            <person name="Pangilinan J."/>
            <person name="Riley R."/>
            <person name="Labutti K."/>
            <person name="Andreopoulos B."/>
            <person name="Lipzen A."/>
            <person name="Chen C."/>
            <person name="Yanf M."/>
            <person name="Daum C."/>
            <person name="Ng V."/>
            <person name="Clum A."/>
            <person name="Ohm R."/>
            <person name="Martin F."/>
            <person name="Silar P."/>
            <person name="Natvig D."/>
            <person name="Lalanne C."/>
            <person name="Gautier V."/>
            <person name="Ament-Velasquez S.L."/>
            <person name="Kruys A."/>
            <person name="Hutchinson M.I."/>
            <person name="Powell A.J."/>
            <person name="Barry K."/>
            <person name="Miller A.N."/>
            <person name="Grigoriev I.V."/>
            <person name="Debuchy R."/>
            <person name="Gladieux P."/>
            <person name="Thoren M.H."/>
            <person name="Johannesson H."/>
        </authorList>
    </citation>
    <scope>NUCLEOTIDE SEQUENCE</scope>
    <source>
        <strain evidence="4">CBS 990.96</strain>
    </source>
</reference>
<dbReference type="PANTHER" id="PTHR43248:SF2">
    <property type="entry name" value="PROLYL AMINOPEPTIDASE"/>
    <property type="match status" value="1"/>
</dbReference>
<dbReference type="Proteomes" id="UP001301958">
    <property type="component" value="Unassembled WGS sequence"/>
</dbReference>
<dbReference type="GO" id="GO:0008233">
    <property type="term" value="F:peptidase activity"/>
    <property type="evidence" value="ECO:0007669"/>
    <property type="project" value="InterPro"/>
</dbReference>
<dbReference type="Gene3D" id="3.40.50.1820">
    <property type="entry name" value="alpha/beta hydrolase"/>
    <property type="match status" value="1"/>
</dbReference>
<dbReference type="InterPro" id="IPR051601">
    <property type="entry name" value="Serine_prot/Carboxylest_S33"/>
</dbReference>
<reference evidence="4" key="1">
    <citation type="journal article" date="2023" name="Mol. Phylogenet. Evol.">
        <title>Genome-scale phylogeny and comparative genomics of the fungal order Sordariales.</title>
        <authorList>
            <person name="Hensen N."/>
            <person name="Bonometti L."/>
            <person name="Westerberg I."/>
            <person name="Brannstrom I.O."/>
            <person name="Guillou S."/>
            <person name="Cros-Aarteil S."/>
            <person name="Calhoun S."/>
            <person name="Haridas S."/>
            <person name="Kuo A."/>
            <person name="Mondo S."/>
            <person name="Pangilinan J."/>
            <person name="Riley R."/>
            <person name="LaButti K."/>
            <person name="Andreopoulos B."/>
            <person name="Lipzen A."/>
            <person name="Chen C."/>
            <person name="Yan M."/>
            <person name="Daum C."/>
            <person name="Ng V."/>
            <person name="Clum A."/>
            <person name="Steindorff A."/>
            <person name="Ohm R.A."/>
            <person name="Martin F."/>
            <person name="Silar P."/>
            <person name="Natvig D.O."/>
            <person name="Lalanne C."/>
            <person name="Gautier V."/>
            <person name="Ament-Velasquez S.L."/>
            <person name="Kruys A."/>
            <person name="Hutchinson M.I."/>
            <person name="Powell A.J."/>
            <person name="Barry K."/>
            <person name="Miller A.N."/>
            <person name="Grigoriev I.V."/>
            <person name="Debuchy R."/>
            <person name="Gladieux P."/>
            <person name="Hiltunen Thoren M."/>
            <person name="Johannesson H."/>
        </authorList>
    </citation>
    <scope>NUCLEOTIDE SEQUENCE</scope>
    <source>
        <strain evidence="4">CBS 990.96</strain>
    </source>
</reference>
<name>A0AAN7BMM5_9PEZI</name>
<evidence type="ECO:0000259" key="3">
    <source>
        <dbReference type="Pfam" id="PF00561"/>
    </source>
</evidence>
<evidence type="ECO:0000313" key="4">
    <source>
        <dbReference type="EMBL" id="KAK4226122.1"/>
    </source>
</evidence>
<dbReference type="InterPro" id="IPR002410">
    <property type="entry name" value="Peptidase_S33"/>
</dbReference>
<comment type="caution">
    <text evidence="4">The sequence shown here is derived from an EMBL/GenBank/DDBJ whole genome shotgun (WGS) entry which is preliminary data.</text>
</comment>
<dbReference type="EMBL" id="MU865353">
    <property type="protein sequence ID" value="KAK4226122.1"/>
    <property type="molecule type" value="Genomic_DNA"/>
</dbReference>
<dbReference type="GO" id="GO:0006508">
    <property type="term" value="P:proteolysis"/>
    <property type="evidence" value="ECO:0007669"/>
    <property type="project" value="InterPro"/>
</dbReference>
<accession>A0AAN7BMM5</accession>
<comment type="similarity">
    <text evidence="1">Belongs to the peptidase S33 family.</text>
</comment>
<gene>
    <name evidence="4" type="ORF">QBC38DRAFT_481308</name>
</gene>
<evidence type="ECO:0000313" key="5">
    <source>
        <dbReference type="Proteomes" id="UP001301958"/>
    </source>
</evidence>
<dbReference type="Pfam" id="PF00561">
    <property type="entry name" value="Abhydrolase_1"/>
    <property type="match status" value="1"/>
</dbReference>
<evidence type="ECO:0000256" key="2">
    <source>
        <dbReference type="ARBA" id="ARBA00022801"/>
    </source>
</evidence>
<organism evidence="4 5">
    <name type="scientific">Podospora fimiseda</name>
    <dbReference type="NCBI Taxonomy" id="252190"/>
    <lineage>
        <taxon>Eukaryota</taxon>
        <taxon>Fungi</taxon>
        <taxon>Dikarya</taxon>
        <taxon>Ascomycota</taxon>
        <taxon>Pezizomycotina</taxon>
        <taxon>Sordariomycetes</taxon>
        <taxon>Sordariomycetidae</taxon>
        <taxon>Sordariales</taxon>
        <taxon>Podosporaceae</taxon>
        <taxon>Podospora</taxon>
    </lineage>
</organism>
<keyword evidence="5" id="KW-1185">Reference proteome</keyword>
<dbReference type="InterPro" id="IPR029058">
    <property type="entry name" value="AB_hydrolase_fold"/>
</dbReference>
<protein>
    <submittedName>
        <fullName evidence="4">Proline iminopeptidase</fullName>
    </submittedName>
</protein>
<dbReference type="InterPro" id="IPR000073">
    <property type="entry name" value="AB_hydrolase_1"/>
</dbReference>
<evidence type="ECO:0000256" key="1">
    <source>
        <dbReference type="ARBA" id="ARBA00010088"/>
    </source>
</evidence>
<proteinExistence type="inferred from homology"/>